<gene>
    <name evidence="3" type="ORF">Pma05_61550</name>
</gene>
<dbReference type="InterPro" id="IPR020904">
    <property type="entry name" value="Sc_DH/Rdtase_CS"/>
</dbReference>
<dbReference type="RefSeq" id="WP_203860942.1">
    <property type="nucleotide sequence ID" value="NZ_BAAAZQ010000014.1"/>
</dbReference>
<dbReference type="InterPro" id="IPR002347">
    <property type="entry name" value="SDR_fam"/>
</dbReference>
<keyword evidence="2" id="KW-0560">Oxidoreductase</keyword>
<dbReference type="Proteomes" id="UP000621500">
    <property type="component" value="Unassembled WGS sequence"/>
</dbReference>
<organism evidence="3 4">
    <name type="scientific">Plantactinospora mayteni</name>
    <dbReference type="NCBI Taxonomy" id="566021"/>
    <lineage>
        <taxon>Bacteria</taxon>
        <taxon>Bacillati</taxon>
        <taxon>Actinomycetota</taxon>
        <taxon>Actinomycetes</taxon>
        <taxon>Micromonosporales</taxon>
        <taxon>Micromonosporaceae</taxon>
        <taxon>Plantactinospora</taxon>
    </lineage>
</organism>
<reference evidence="3 4" key="1">
    <citation type="submission" date="2021-01" db="EMBL/GenBank/DDBJ databases">
        <title>Whole genome shotgun sequence of Plantactinospora mayteni NBRC 109088.</title>
        <authorList>
            <person name="Komaki H."/>
            <person name="Tamura T."/>
        </authorList>
    </citation>
    <scope>NUCLEOTIDE SEQUENCE [LARGE SCALE GENOMIC DNA]</scope>
    <source>
        <strain evidence="3 4">NBRC 109088</strain>
    </source>
</reference>
<evidence type="ECO:0000313" key="4">
    <source>
        <dbReference type="Proteomes" id="UP000621500"/>
    </source>
</evidence>
<evidence type="ECO:0000313" key="3">
    <source>
        <dbReference type="EMBL" id="GIG99582.1"/>
    </source>
</evidence>
<dbReference type="PANTHER" id="PTHR24321:SF8">
    <property type="entry name" value="ESTRADIOL 17-BETA-DEHYDROGENASE 8-RELATED"/>
    <property type="match status" value="1"/>
</dbReference>
<dbReference type="PRINTS" id="PR00081">
    <property type="entry name" value="GDHRDH"/>
</dbReference>
<dbReference type="SUPFAM" id="SSF51735">
    <property type="entry name" value="NAD(P)-binding Rossmann-fold domains"/>
    <property type="match status" value="1"/>
</dbReference>
<dbReference type="EMBL" id="BONX01000045">
    <property type="protein sequence ID" value="GIG99582.1"/>
    <property type="molecule type" value="Genomic_DNA"/>
</dbReference>
<proteinExistence type="inferred from homology"/>
<sequence>MSRGTARRLGGRVAAVVGGGSGMGRSISLRLADEGAAVYVADLSDEAARAVVSEIERAGGAAYARKVDATDTEALRSFYGDIDAAHGRLHVLHHQVGMPGAGGIDVSVQDFDRAIDVNVKSAFYVATLGYELVKKADGAGSISMTASTAALVGSPFSPLYSMTKGALTSFTRALALFAAPDRVRVNVICPGPVDTPMLPTFFGRDPGANMQDLMSEFIGLVPLGRPASPEEIAGVVAFLASDDAGFVTGVTIPIDGGLTAR</sequence>
<dbReference type="Gene3D" id="3.40.50.720">
    <property type="entry name" value="NAD(P)-binding Rossmann-like Domain"/>
    <property type="match status" value="1"/>
</dbReference>
<dbReference type="Pfam" id="PF13561">
    <property type="entry name" value="adh_short_C2"/>
    <property type="match status" value="1"/>
</dbReference>
<comment type="similarity">
    <text evidence="1">Belongs to the short-chain dehydrogenases/reductases (SDR) family.</text>
</comment>
<keyword evidence="4" id="KW-1185">Reference proteome</keyword>
<dbReference type="InterPro" id="IPR036291">
    <property type="entry name" value="NAD(P)-bd_dom_sf"/>
</dbReference>
<dbReference type="PROSITE" id="PS00061">
    <property type="entry name" value="ADH_SHORT"/>
    <property type="match status" value="1"/>
</dbReference>
<name>A0ABQ4EY94_9ACTN</name>
<dbReference type="CDD" id="cd05233">
    <property type="entry name" value="SDR_c"/>
    <property type="match status" value="1"/>
</dbReference>
<accession>A0ABQ4EY94</accession>
<evidence type="ECO:0000256" key="1">
    <source>
        <dbReference type="ARBA" id="ARBA00006484"/>
    </source>
</evidence>
<protein>
    <submittedName>
        <fullName evidence="3">Short-chain dehydrogenase</fullName>
    </submittedName>
</protein>
<dbReference type="PANTHER" id="PTHR24321">
    <property type="entry name" value="DEHYDROGENASES, SHORT CHAIN"/>
    <property type="match status" value="1"/>
</dbReference>
<evidence type="ECO:0000256" key="2">
    <source>
        <dbReference type="ARBA" id="ARBA00023002"/>
    </source>
</evidence>
<comment type="caution">
    <text evidence="3">The sequence shown here is derived from an EMBL/GenBank/DDBJ whole genome shotgun (WGS) entry which is preliminary data.</text>
</comment>